<dbReference type="Gene3D" id="2.50.20.10">
    <property type="entry name" value="Lipoprotein localisation LolA/LolB/LppX"/>
    <property type="match status" value="1"/>
</dbReference>
<evidence type="ECO:0000256" key="2">
    <source>
        <dbReference type="SAM" id="SignalP"/>
    </source>
</evidence>
<keyword evidence="3" id="KW-0449">Lipoprotein</keyword>
<dbReference type="PANTHER" id="PTHR35869">
    <property type="entry name" value="OUTER-MEMBRANE LIPOPROTEIN CARRIER PROTEIN"/>
    <property type="match status" value="1"/>
</dbReference>
<proteinExistence type="predicted"/>
<keyword evidence="1 2" id="KW-0732">Signal</keyword>
<evidence type="ECO:0000313" key="4">
    <source>
        <dbReference type="Proteomes" id="UP000614714"/>
    </source>
</evidence>
<gene>
    <name evidence="3" type="ORF">JFN91_00735</name>
</gene>
<evidence type="ECO:0000313" key="3">
    <source>
        <dbReference type="EMBL" id="MBJ6748731.1"/>
    </source>
</evidence>
<dbReference type="RefSeq" id="WP_199387313.1">
    <property type="nucleotide sequence ID" value="NZ_JAEMHL010000001.1"/>
</dbReference>
<evidence type="ECO:0000256" key="1">
    <source>
        <dbReference type="ARBA" id="ARBA00022729"/>
    </source>
</evidence>
<reference evidence="3 4" key="1">
    <citation type="submission" date="2020-12" db="EMBL/GenBank/DDBJ databases">
        <title>Geomonas sp. Red421, isolated from paddy soil.</title>
        <authorList>
            <person name="Xu Z."/>
            <person name="Zhang Z."/>
            <person name="Masuda Y."/>
            <person name="Itoh H."/>
            <person name="Senoo K."/>
        </authorList>
    </citation>
    <scope>NUCLEOTIDE SEQUENCE [LARGE SCALE GENOMIC DNA]</scope>
    <source>
        <strain evidence="3 4">Red421</strain>
    </source>
</reference>
<feature type="chain" id="PRO_5045204564" evidence="2">
    <location>
        <begin position="23"/>
        <end position="207"/>
    </location>
</feature>
<dbReference type="Pfam" id="PF03548">
    <property type="entry name" value="LolA"/>
    <property type="match status" value="1"/>
</dbReference>
<dbReference type="PANTHER" id="PTHR35869:SF1">
    <property type="entry name" value="OUTER-MEMBRANE LIPOPROTEIN CARRIER PROTEIN"/>
    <property type="match status" value="1"/>
</dbReference>
<comment type="caution">
    <text evidence="3">The sequence shown here is derived from an EMBL/GenBank/DDBJ whole genome shotgun (WGS) entry which is preliminary data.</text>
</comment>
<name>A0ABS0Y8W4_9BACT</name>
<organism evidence="3 4">
    <name type="scientific">Geomonas anaerohicana</name>
    <dbReference type="NCBI Taxonomy" id="2798583"/>
    <lineage>
        <taxon>Bacteria</taxon>
        <taxon>Pseudomonadati</taxon>
        <taxon>Thermodesulfobacteriota</taxon>
        <taxon>Desulfuromonadia</taxon>
        <taxon>Geobacterales</taxon>
        <taxon>Geobacteraceae</taxon>
        <taxon>Geomonas</taxon>
    </lineage>
</organism>
<protein>
    <submittedName>
        <fullName evidence="3">Outer membrane lipoprotein carrier protein LolA</fullName>
    </submittedName>
</protein>
<dbReference type="SUPFAM" id="SSF89392">
    <property type="entry name" value="Prokaryotic lipoproteins and lipoprotein localization factors"/>
    <property type="match status" value="1"/>
</dbReference>
<accession>A0ABS0Y8W4</accession>
<keyword evidence="4" id="KW-1185">Reference proteome</keyword>
<dbReference type="CDD" id="cd16325">
    <property type="entry name" value="LolA"/>
    <property type="match status" value="1"/>
</dbReference>
<feature type="signal peptide" evidence="2">
    <location>
        <begin position="1"/>
        <end position="22"/>
    </location>
</feature>
<dbReference type="EMBL" id="JAEMHL010000001">
    <property type="protein sequence ID" value="MBJ6748731.1"/>
    <property type="molecule type" value="Genomic_DNA"/>
</dbReference>
<dbReference type="InterPro" id="IPR004564">
    <property type="entry name" value="OM_lipoprot_carrier_LolA-like"/>
</dbReference>
<sequence length="207" mass="23677">MMRLLLPLCLLCLLLCALPLHAETQPSPQLLETLEKNAGSVRTLSSDFVQEKHLSMFKNPMTSKGHLYFARPDQLRWELTAPVASGFVLKGDRGKRWHERTGRTESFQISQEPIMKLVSEQLFAWARSDFAWIKKEYRVTVLQESPALLRLEPRSAATAGFLHHLLIGFSADGRYVKNVELHEKDGDFTRIRFLNTVVNKTLPADIF</sequence>
<dbReference type="Proteomes" id="UP000614714">
    <property type="component" value="Unassembled WGS sequence"/>
</dbReference>
<dbReference type="InterPro" id="IPR029046">
    <property type="entry name" value="LolA/LolB/LppX"/>
</dbReference>